<evidence type="ECO:0000259" key="3">
    <source>
        <dbReference type="Pfam" id="PF00248"/>
    </source>
</evidence>
<dbReference type="PANTHER" id="PTHR43364">
    <property type="entry name" value="NADH-SPECIFIC METHYLGLYOXAL REDUCTASE-RELATED"/>
    <property type="match status" value="1"/>
</dbReference>
<dbReference type="InterPro" id="IPR050523">
    <property type="entry name" value="AKR_Detox_Biosynth"/>
</dbReference>
<feature type="domain" description="NADP-dependent oxidoreductase" evidence="3">
    <location>
        <begin position="11"/>
        <end position="302"/>
    </location>
</feature>
<keyword evidence="5" id="KW-1185">Reference proteome</keyword>
<dbReference type="Gene3D" id="3.20.20.100">
    <property type="entry name" value="NADP-dependent oxidoreductase domain"/>
    <property type="match status" value="1"/>
</dbReference>
<organism evidence="4 5">
    <name type="scientific">Bifiguratus adelaidae</name>
    <dbReference type="NCBI Taxonomy" id="1938954"/>
    <lineage>
        <taxon>Eukaryota</taxon>
        <taxon>Fungi</taxon>
        <taxon>Fungi incertae sedis</taxon>
        <taxon>Mucoromycota</taxon>
        <taxon>Mucoromycotina</taxon>
        <taxon>Endogonomycetes</taxon>
        <taxon>Endogonales</taxon>
        <taxon>Endogonales incertae sedis</taxon>
        <taxon>Bifiguratus</taxon>
    </lineage>
</organism>
<keyword evidence="1" id="KW-0521">NADP</keyword>
<accession>A0A261XZM4</accession>
<evidence type="ECO:0000313" key="5">
    <source>
        <dbReference type="Proteomes" id="UP000242875"/>
    </source>
</evidence>
<dbReference type="InterPro" id="IPR036812">
    <property type="entry name" value="NAD(P)_OxRdtase_dom_sf"/>
</dbReference>
<proteinExistence type="inferred from homology"/>
<comment type="caution">
    <text evidence="4">The sequence shown here is derived from an EMBL/GenBank/DDBJ whole genome shotgun (WGS) entry which is preliminary data.</text>
</comment>
<evidence type="ECO:0000256" key="2">
    <source>
        <dbReference type="ARBA" id="ARBA00038157"/>
    </source>
</evidence>
<dbReference type="OrthoDB" id="37537at2759"/>
<dbReference type="EMBL" id="MVBO01000067">
    <property type="protein sequence ID" value="OZJ03819.1"/>
    <property type="molecule type" value="Genomic_DNA"/>
</dbReference>
<dbReference type="SUPFAM" id="SSF51430">
    <property type="entry name" value="NAD(P)-linked oxidoreductase"/>
    <property type="match status" value="1"/>
</dbReference>
<reference evidence="4 5" key="1">
    <citation type="journal article" date="2017" name="Mycologia">
        <title>Bifiguratus adelaidae, gen. et sp. nov., a new member of Mucoromycotina in endophytic and soil-dwelling habitats.</title>
        <authorList>
            <person name="Torres-Cruz T.J."/>
            <person name="Billingsley Tobias T.L."/>
            <person name="Almatruk M."/>
            <person name="Hesse C."/>
            <person name="Kuske C.R."/>
            <person name="Desiro A."/>
            <person name="Benucci G.M."/>
            <person name="Bonito G."/>
            <person name="Stajich J.E."/>
            <person name="Dunlap C."/>
            <person name="Arnold A.E."/>
            <person name="Porras-Alfaro A."/>
        </authorList>
    </citation>
    <scope>NUCLEOTIDE SEQUENCE [LARGE SCALE GENOMIC DNA]</scope>
    <source>
        <strain evidence="4 5">AZ0501</strain>
    </source>
</reference>
<name>A0A261XZM4_9FUNG</name>
<dbReference type="Proteomes" id="UP000242875">
    <property type="component" value="Unassembled WGS sequence"/>
</dbReference>
<dbReference type="Pfam" id="PF00248">
    <property type="entry name" value="Aldo_ket_red"/>
    <property type="match status" value="1"/>
</dbReference>
<protein>
    <recommendedName>
        <fullName evidence="3">NADP-dependent oxidoreductase domain-containing protein</fullName>
    </recommendedName>
</protein>
<evidence type="ECO:0000313" key="4">
    <source>
        <dbReference type="EMBL" id="OZJ03819.1"/>
    </source>
</evidence>
<evidence type="ECO:0000256" key="1">
    <source>
        <dbReference type="ARBA" id="ARBA00022857"/>
    </source>
</evidence>
<dbReference type="PANTHER" id="PTHR43364:SF7">
    <property type="entry name" value="NADP-DEPENDENT OXIDOREDUCTASE DOMAIN-CONTAINING PROTEIN-RELATED"/>
    <property type="match status" value="1"/>
</dbReference>
<comment type="similarity">
    <text evidence="2">Belongs to the aldo/keto reductase family. Aldo/keto reductase 2 subfamily.</text>
</comment>
<dbReference type="AlphaFoldDB" id="A0A261XZM4"/>
<gene>
    <name evidence="4" type="ORF">BZG36_03812</name>
</gene>
<sequence length="366" mass="41006">MSIGEAFGKFLGEVNKEESFKLLDTYYESGGNFIDTANSYQDEKSEQWLGEWMEGRGIRDQIALATKYTNAHKQYQIKDSEHAICANYGGNHALHISVRDSLQKLRTDYMDILYVHLWDYTTSVEEVMQSLDVMVKSGKVLYLGISDTPAWIVSKANQYARAHALTPFAVHQGLWNVMVRDFEREIIPMCVEEGLALAPWGTAGSGRFKPKAVIEQRKKNNEPIRSFTGEEVTAQEEKVSAALEKIGREVGGSITSVAIAYCLQRCSYVFPIVGGRKVEHLLDNVKALDIALSKEQLEYLESQTPFDPGFPHNLIGVDPQYLGETQIYTMKMYLNMELGQTSLCHLSCFAAKEYPSASSAAFPAHA</sequence>
<dbReference type="InterPro" id="IPR023210">
    <property type="entry name" value="NADP_OxRdtase_dom"/>
</dbReference>